<dbReference type="InterPro" id="IPR051313">
    <property type="entry name" value="Bact_iron-sidero_bind"/>
</dbReference>
<comment type="caution">
    <text evidence="9">The sequence shown here is derived from an EMBL/GenBank/DDBJ whole genome shotgun (WGS) entry which is preliminary data.</text>
</comment>
<evidence type="ECO:0000259" key="7">
    <source>
        <dbReference type="PROSITE" id="PS50983"/>
    </source>
</evidence>
<dbReference type="EMBL" id="LGIQ01000017">
    <property type="protein sequence ID" value="KNB68784.1"/>
    <property type="molecule type" value="Genomic_DNA"/>
</dbReference>
<evidence type="ECO:0000313" key="10">
    <source>
        <dbReference type="Proteomes" id="UP000036834"/>
    </source>
</evidence>
<organism evidence="9 10">
    <name type="scientific">Brevibacillus reuszeri</name>
    <dbReference type="NCBI Taxonomy" id="54915"/>
    <lineage>
        <taxon>Bacteria</taxon>
        <taxon>Bacillati</taxon>
        <taxon>Bacillota</taxon>
        <taxon>Bacilli</taxon>
        <taxon>Bacillales</taxon>
        <taxon>Paenibacillaceae</taxon>
        <taxon>Brevibacillus</taxon>
    </lineage>
</organism>
<evidence type="ECO:0000256" key="6">
    <source>
        <dbReference type="SAM" id="SignalP"/>
    </source>
</evidence>
<protein>
    <submittedName>
        <fullName evidence="9">Ferrichrome ABC transporter substrate-binding protein</fullName>
    </submittedName>
</protein>
<dbReference type="PANTHER" id="PTHR30532:SF1">
    <property type="entry name" value="IRON(3+)-HYDROXAMATE-BINDING PROTEIN FHUD"/>
    <property type="match status" value="1"/>
</dbReference>
<dbReference type="Proteomes" id="UP000319578">
    <property type="component" value="Unassembled WGS sequence"/>
</dbReference>
<evidence type="ECO:0000256" key="4">
    <source>
        <dbReference type="ARBA" id="ARBA00022729"/>
    </source>
</evidence>
<name>A0A0K9YJE7_9BACL</name>
<dbReference type="Gene3D" id="3.40.50.1980">
    <property type="entry name" value="Nitrogenase molybdenum iron protein domain"/>
    <property type="match status" value="2"/>
</dbReference>
<comment type="similarity">
    <text evidence="2">Belongs to the bacterial solute-binding protein 8 family.</text>
</comment>
<dbReference type="STRING" id="54915.ADS79_33040"/>
<keyword evidence="4 6" id="KW-0732">Signal</keyword>
<feature type="domain" description="Fe/B12 periplasmic-binding" evidence="7">
    <location>
        <begin position="65"/>
        <end position="333"/>
    </location>
</feature>
<dbReference type="GO" id="GO:1901678">
    <property type="term" value="P:iron coordination entity transport"/>
    <property type="evidence" value="ECO:0007669"/>
    <property type="project" value="UniProtKB-ARBA"/>
</dbReference>
<keyword evidence="3" id="KW-0813">Transport</keyword>
<dbReference type="Proteomes" id="UP000036834">
    <property type="component" value="Unassembled WGS sequence"/>
</dbReference>
<evidence type="ECO:0000256" key="2">
    <source>
        <dbReference type="ARBA" id="ARBA00008814"/>
    </source>
</evidence>
<dbReference type="Pfam" id="PF01497">
    <property type="entry name" value="Peripla_BP_2"/>
    <property type="match status" value="1"/>
</dbReference>
<dbReference type="AlphaFoldDB" id="A0A0K9YJE7"/>
<dbReference type="PROSITE" id="PS51257">
    <property type="entry name" value="PROKAR_LIPOPROTEIN"/>
    <property type="match status" value="1"/>
</dbReference>
<dbReference type="RefSeq" id="WP_049742719.1">
    <property type="nucleotide sequence ID" value="NZ_BJON01000011.1"/>
</dbReference>
<feature type="signal peptide" evidence="6">
    <location>
        <begin position="1"/>
        <end position="27"/>
    </location>
</feature>
<evidence type="ECO:0000256" key="3">
    <source>
        <dbReference type="ARBA" id="ARBA00022448"/>
    </source>
</evidence>
<gene>
    <name evidence="9" type="ORF">ADS79_33040</name>
    <name evidence="8" type="ORF">BRE01_30070</name>
</gene>
<reference evidence="8 11" key="3">
    <citation type="submission" date="2019-06" db="EMBL/GenBank/DDBJ databases">
        <title>Whole genome shotgun sequence of Brevibacillus reuszeri NBRC 15719.</title>
        <authorList>
            <person name="Hosoyama A."/>
            <person name="Uohara A."/>
            <person name="Ohji S."/>
            <person name="Ichikawa N."/>
        </authorList>
    </citation>
    <scope>NUCLEOTIDE SEQUENCE [LARGE SCALE GENOMIC DNA]</scope>
    <source>
        <strain evidence="8 11">NBRC 15719</strain>
    </source>
</reference>
<dbReference type="EMBL" id="BJON01000011">
    <property type="protein sequence ID" value="GED69305.1"/>
    <property type="molecule type" value="Genomic_DNA"/>
</dbReference>
<dbReference type="GO" id="GO:0030288">
    <property type="term" value="C:outer membrane-bounded periplasmic space"/>
    <property type="evidence" value="ECO:0007669"/>
    <property type="project" value="TreeGrafter"/>
</dbReference>
<comment type="subcellular location">
    <subcellularLocation>
        <location evidence="1">Cell envelope</location>
    </subcellularLocation>
</comment>
<dbReference type="PATRIC" id="fig|54915.3.peg.725"/>
<dbReference type="OrthoDB" id="2417096at2"/>
<reference evidence="10" key="1">
    <citation type="submission" date="2015-07" db="EMBL/GenBank/DDBJ databases">
        <title>Genome sequencing project for genomic taxonomy and phylogenomics of Bacillus-like bacteria.</title>
        <authorList>
            <person name="Liu B."/>
            <person name="Wang J."/>
            <person name="Zhu Y."/>
            <person name="Liu G."/>
            <person name="Chen Q."/>
            <person name="Chen Z."/>
            <person name="Lan J."/>
            <person name="Che J."/>
            <person name="Ge C."/>
            <person name="Shi H."/>
            <person name="Pan Z."/>
            <person name="Liu X."/>
        </authorList>
    </citation>
    <scope>NUCLEOTIDE SEQUENCE [LARGE SCALE GENOMIC DNA]</scope>
    <source>
        <strain evidence="10">DSM 9887</strain>
    </source>
</reference>
<dbReference type="SUPFAM" id="SSF53807">
    <property type="entry name" value="Helical backbone' metal receptor"/>
    <property type="match status" value="1"/>
</dbReference>
<dbReference type="InterPro" id="IPR002491">
    <property type="entry name" value="ABC_transptr_periplasmic_BD"/>
</dbReference>
<evidence type="ECO:0000313" key="8">
    <source>
        <dbReference type="EMBL" id="GED69305.1"/>
    </source>
</evidence>
<reference evidence="9" key="2">
    <citation type="submission" date="2015-07" db="EMBL/GenBank/DDBJ databases">
        <title>MeaNS - Measles Nucleotide Surveillance Program.</title>
        <authorList>
            <person name="Tran T."/>
            <person name="Druce J."/>
        </authorList>
    </citation>
    <scope>NUCLEOTIDE SEQUENCE</scope>
    <source>
        <strain evidence="9">DSM 9887</strain>
    </source>
</reference>
<feature type="region of interest" description="Disordered" evidence="5">
    <location>
        <begin position="36"/>
        <end position="57"/>
    </location>
</feature>
<evidence type="ECO:0000313" key="11">
    <source>
        <dbReference type="Proteomes" id="UP000319578"/>
    </source>
</evidence>
<evidence type="ECO:0000256" key="1">
    <source>
        <dbReference type="ARBA" id="ARBA00004196"/>
    </source>
</evidence>
<evidence type="ECO:0000256" key="5">
    <source>
        <dbReference type="SAM" id="MobiDB-lite"/>
    </source>
</evidence>
<sequence>MEKTARNIKKGWMSIALVMALSLTACAEKAPEQAAPVTASAEQKPAEQSATAEKSAETRVVKDAYGDVTIPAQPQRVAAIYQEDFMMALGVKPIVQWYHPAWGKQDYLGLDVPEFDITGSMEALLQAAPDLIIVDGGADAEKYEQYSKVAPTYKLPDELRNDTTGRLKKIADLLGIPEKADEVIKNYEQKMADAKAKLQQAVGNETVAVIRLNVGNKPTLALFGDGNVYTGMLYKELGLQPYAAAKNQETHVVLTEEAIPAIDADYIILFPSNGTWDSTENKESLKILETPIWQSVSAVKKGHVYKMDRTHWQSGALLANMKKADDLVKTFVK</sequence>
<proteinExistence type="inferred from homology"/>
<dbReference type="PROSITE" id="PS50983">
    <property type="entry name" value="FE_B12_PBP"/>
    <property type="match status" value="1"/>
</dbReference>
<accession>A0A0K9YJE7</accession>
<keyword evidence="11" id="KW-1185">Reference proteome</keyword>
<evidence type="ECO:0000313" key="9">
    <source>
        <dbReference type="EMBL" id="KNB68784.1"/>
    </source>
</evidence>
<dbReference type="PANTHER" id="PTHR30532">
    <property type="entry name" value="IRON III DICITRATE-BINDING PERIPLASMIC PROTEIN"/>
    <property type="match status" value="1"/>
</dbReference>
<feature type="chain" id="PRO_5039031732" evidence="6">
    <location>
        <begin position="28"/>
        <end position="333"/>
    </location>
</feature>